<protein>
    <recommendedName>
        <fullName evidence="4">Secreted RxLR effector peptide protein</fullName>
    </recommendedName>
</protein>
<keyword evidence="3" id="KW-1185">Reference proteome</keyword>
<evidence type="ECO:0008006" key="4">
    <source>
        <dbReference type="Google" id="ProtNLM"/>
    </source>
</evidence>
<evidence type="ECO:0000313" key="3">
    <source>
        <dbReference type="Proteomes" id="UP000602510"/>
    </source>
</evidence>
<evidence type="ECO:0000256" key="1">
    <source>
        <dbReference type="SAM" id="SignalP"/>
    </source>
</evidence>
<gene>
    <name evidence="2" type="ORF">GN244_ATG20908</name>
</gene>
<keyword evidence="1" id="KW-0732">Signal</keyword>
<sequence>MSVCYIVPSLVFIVALSFMTSSCEAKTTVHIYAGQIKKRHLRSYGVGDVDMKDKTSGEERAGSIDPKTTADLLQADDIVSALKSHGKLDVLFARLAQDENAAKEIVSKLSANGKIIENMSIIDKLNNARTSVNFNQKLTDWLDTKTLDELVSALRAFRSETMTHQFREWYYTIGKTPEDLSAAIATIKNENKRKGFGALAFHFKMFVQREENNAKMAAENAAAI</sequence>
<reference evidence="2" key="1">
    <citation type="submission" date="2020-04" db="EMBL/GenBank/DDBJ databases">
        <title>Hybrid Assembly of Korean Phytophthora infestans isolates.</title>
        <authorList>
            <person name="Prokchorchik M."/>
            <person name="Lee Y."/>
            <person name="Seo J."/>
            <person name="Cho J.-H."/>
            <person name="Park Y.-E."/>
            <person name="Jang D.-C."/>
            <person name="Im J.-S."/>
            <person name="Choi J.-G."/>
            <person name="Park H.-J."/>
            <person name="Lee G.-B."/>
            <person name="Lee Y.-G."/>
            <person name="Hong S.-Y."/>
            <person name="Cho K."/>
            <person name="Sohn K.H."/>
        </authorList>
    </citation>
    <scope>NUCLEOTIDE SEQUENCE</scope>
    <source>
        <strain evidence="2">KR_1_A1</strain>
    </source>
</reference>
<dbReference type="EMBL" id="WSZM01001436">
    <property type="protein sequence ID" value="KAF4027476.1"/>
    <property type="molecule type" value="Genomic_DNA"/>
</dbReference>
<dbReference type="Proteomes" id="UP000602510">
    <property type="component" value="Unassembled WGS sequence"/>
</dbReference>
<proteinExistence type="predicted"/>
<comment type="caution">
    <text evidence="2">The sequence shown here is derived from an EMBL/GenBank/DDBJ whole genome shotgun (WGS) entry which is preliminary data.</text>
</comment>
<dbReference type="AlphaFoldDB" id="A0A833SS12"/>
<feature type="signal peptide" evidence="1">
    <location>
        <begin position="1"/>
        <end position="25"/>
    </location>
</feature>
<organism evidence="2 3">
    <name type="scientific">Phytophthora infestans</name>
    <name type="common">Potato late blight agent</name>
    <name type="synonym">Botrytis infestans</name>
    <dbReference type="NCBI Taxonomy" id="4787"/>
    <lineage>
        <taxon>Eukaryota</taxon>
        <taxon>Sar</taxon>
        <taxon>Stramenopiles</taxon>
        <taxon>Oomycota</taxon>
        <taxon>Peronosporomycetes</taxon>
        <taxon>Peronosporales</taxon>
        <taxon>Peronosporaceae</taxon>
        <taxon>Phytophthora</taxon>
    </lineage>
</organism>
<name>A0A833SS12_PHYIN</name>
<accession>A0A833SS12</accession>
<feature type="chain" id="PRO_5032531668" description="Secreted RxLR effector peptide protein" evidence="1">
    <location>
        <begin position="26"/>
        <end position="224"/>
    </location>
</feature>
<evidence type="ECO:0000313" key="2">
    <source>
        <dbReference type="EMBL" id="KAF4027476.1"/>
    </source>
</evidence>